<dbReference type="PANTHER" id="PTHR24421:SF10">
    <property type="entry name" value="NITRATE_NITRITE SENSOR PROTEIN NARQ"/>
    <property type="match status" value="1"/>
</dbReference>
<organism evidence="11 12">
    <name type="scientific">Streptantibioticus rubrisoli</name>
    <dbReference type="NCBI Taxonomy" id="1387313"/>
    <lineage>
        <taxon>Bacteria</taxon>
        <taxon>Bacillati</taxon>
        <taxon>Actinomycetota</taxon>
        <taxon>Actinomycetes</taxon>
        <taxon>Kitasatosporales</taxon>
        <taxon>Streptomycetaceae</taxon>
        <taxon>Streptantibioticus</taxon>
    </lineage>
</organism>
<protein>
    <recommendedName>
        <fullName evidence="2">histidine kinase</fullName>
        <ecNumber evidence="2">2.7.13.3</ecNumber>
    </recommendedName>
</protein>
<dbReference type="EC" id="2.7.13.3" evidence="2"/>
<sequence length="439" mass="45639">MRRVLPGPWTTRMWWAEGLGALAVGLVAALSLTGGTAGPLAAGAAGLAAAGLYVLRRGLPGVVLVVSAVCGTAVGGFALVQVCAAWSAGQRLLRARAAAAAFAGALAAVLVVWWWQQAGQWKASAIVLFAAARYFVLVLLPGLFGRYQAQRRSLLGVLQERHDQLLRERAMVAGQARMRERYRIAHDMHDSLGHRLTLLAVQTGALETDRTLGGEHREAIDAVRLTAVAALEELRQVVGVLREEGEDVGTGGVADIESLVAASQQVRGEVVFRRTGVVRDLAAVTGHAAYRIVQEALTNAHKHAPGTAVEVALHYDPDALVVEVVNSAPIQGSCAAPVSGGQGLAGLRERARLAGGMVHTGPVPDGGFRVAGVLPYEVVGARSAGVAADGDPALAEPPLPGEGSASMSSERLRDFGWLLAVTVAVTVAAVMVTALYVSS</sequence>
<evidence type="ECO:0000256" key="8">
    <source>
        <dbReference type="ARBA" id="ARBA00023012"/>
    </source>
</evidence>
<keyword evidence="9" id="KW-1133">Transmembrane helix</keyword>
<evidence type="ECO:0000256" key="1">
    <source>
        <dbReference type="ARBA" id="ARBA00000085"/>
    </source>
</evidence>
<keyword evidence="12" id="KW-1185">Reference proteome</keyword>
<feature type="transmembrane region" description="Helical" evidence="9">
    <location>
        <begin position="121"/>
        <end position="144"/>
    </location>
</feature>
<reference evidence="11 12" key="1">
    <citation type="submission" date="2022-06" db="EMBL/GenBank/DDBJ databases">
        <title>Draft genome sequence of type strain Streptomyces rubrisoli DSM 42083.</title>
        <authorList>
            <person name="Duangmal K."/>
            <person name="Klaysubun C."/>
        </authorList>
    </citation>
    <scope>NUCLEOTIDE SEQUENCE [LARGE SCALE GENOMIC DNA]</scope>
    <source>
        <strain evidence="11 12">DSM 42083</strain>
    </source>
</reference>
<evidence type="ECO:0000256" key="5">
    <source>
        <dbReference type="ARBA" id="ARBA00022741"/>
    </source>
</evidence>
<evidence type="ECO:0000256" key="7">
    <source>
        <dbReference type="ARBA" id="ARBA00022840"/>
    </source>
</evidence>
<feature type="transmembrane region" description="Helical" evidence="9">
    <location>
        <begin position="415"/>
        <end position="437"/>
    </location>
</feature>
<keyword evidence="8" id="KW-0902">Two-component regulatory system</keyword>
<dbReference type="InterPro" id="IPR036890">
    <property type="entry name" value="HATPase_C_sf"/>
</dbReference>
<evidence type="ECO:0000259" key="10">
    <source>
        <dbReference type="Pfam" id="PF07730"/>
    </source>
</evidence>
<dbReference type="RefSeq" id="WP_255925378.1">
    <property type="nucleotide sequence ID" value="NZ_JANFNH010000003.1"/>
</dbReference>
<feature type="transmembrane region" description="Helical" evidence="9">
    <location>
        <begin position="60"/>
        <end position="85"/>
    </location>
</feature>
<comment type="caution">
    <text evidence="11">The sequence shown here is derived from an EMBL/GenBank/DDBJ whole genome shotgun (WGS) entry which is preliminary data.</text>
</comment>
<dbReference type="InterPro" id="IPR011712">
    <property type="entry name" value="Sig_transdc_His_kin_sub3_dim/P"/>
</dbReference>
<dbReference type="Proteomes" id="UP001206206">
    <property type="component" value="Unassembled WGS sequence"/>
</dbReference>
<evidence type="ECO:0000313" key="12">
    <source>
        <dbReference type="Proteomes" id="UP001206206"/>
    </source>
</evidence>
<gene>
    <name evidence="11" type="ORF">NON19_04950</name>
</gene>
<feature type="domain" description="Signal transduction histidine kinase subgroup 3 dimerisation and phosphoacceptor" evidence="10">
    <location>
        <begin position="180"/>
        <end position="244"/>
    </location>
</feature>
<evidence type="ECO:0000256" key="6">
    <source>
        <dbReference type="ARBA" id="ARBA00022777"/>
    </source>
</evidence>
<evidence type="ECO:0000256" key="9">
    <source>
        <dbReference type="SAM" id="Phobius"/>
    </source>
</evidence>
<keyword evidence="3" id="KW-0597">Phosphoprotein</keyword>
<proteinExistence type="predicted"/>
<keyword evidence="9" id="KW-0472">Membrane</keyword>
<dbReference type="Gene3D" id="3.30.565.10">
    <property type="entry name" value="Histidine kinase-like ATPase, C-terminal domain"/>
    <property type="match status" value="1"/>
</dbReference>
<keyword evidence="5" id="KW-0547">Nucleotide-binding</keyword>
<evidence type="ECO:0000313" key="11">
    <source>
        <dbReference type="EMBL" id="MCQ4041392.1"/>
    </source>
</evidence>
<dbReference type="Gene3D" id="1.20.5.1930">
    <property type="match status" value="1"/>
</dbReference>
<dbReference type="CDD" id="cd16917">
    <property type="entry name" value="HATPase_UhpB-NarQ-NarX-like"/>
    <property type="match status" value="1"/>
</dbReference>
<dbReference type="GO" id="GO:0016301">
    <property type="term" value="F:kinase activity"/>
    <property type="evidence" value="ECO:0007669"/>
    <property type="project" value="UniProtKB-KW"/>
</dbReference>
<accession>A0ABT1P7N9</accession>
<dbReference type="InterPro" id="IPR050482">
    <property type="entry name" value="Sensor_HK_TwoCompSys"/>
</dbReference>
<keyword evidence="4" id="KW-0808">Transferase</keyword>
<comment type="catalytic activity">
    <reaction evidence="1">
        <text>ATP + protein L-histidine = ADP + protein N-phospho-L-histidine.</text>
        <dbReference type="EC" id="2.7.13.3"/>
    </reaction>
</comment>
<dbReference type="EMBL" id="JANFNH010000003">
    <property type="protein sequence ID" value="MCQ4041392.1"/>
    <property type="molecule type" value="Genomic_DNA"/>
</dbReference>
<dbReference type="Pfam" id="PF07730">
    <property type="entry name" value="HisKA_3"/>
    <property type="match status" value="1"/>
</dbReference>
<dbReference type="SUPFAM" id="SSF55874">
    <property type="entry name" value="ATPase domain of HSP90 chaperone/DNA topoisomerase II/histidine kinase"/>
    <property type="match status" value="1"/>
</dbReference>
<keyword evidence="6 11" id="KW-0418">Kinase</keyword>
<evidence type="ECO:0000256" key="2">
    <source>
        <dbReference type="ARBA" id="ARBA00012438"/>
    </source>
</evidence>
<keyword evidence="9" id="KW-0812">Transmembrane</keyword>
<evidence type="ECO:0000256" key="3">
    <source>
        <dbReference type="ARBA" id="ARBA00022553"/>
    </source>
</evidence>
<name>A0ABT1P7N9_9ACTN</name>
<feature type="transmembrane region" description="Helical" evidence="9">
    <location>
        <begin position="97"/>
        <end position="115"/>
    </location>
</feature>
<evidence type="ECO:0000256" key="4">
    <source>
        <dbReference type="ARBA" id="ARBA00022679"/>
    </source>
</evidence>
<dbReference type="PANTHER" id="PTHR24421">
    <property type="entry name" value="NITRATE/NITRITE SENSOR PROTEIN NARX-RELATED"/>
    <property type="match status" value="1"/>
</dbReference>
<keyword evidence="7" id="KW-0067">ATP-binding</keyword>